<reference evidence="2" key="1">
    <citation type="submission" date="2023-07" db="EMBL/GenBank/DDBJ databases">
        <title>A chromosome-level genome assembly of Lolium multiflorum.</title>
        <authorList>
            <person name="Chen Y."/>
            <person name="Copetti D."/>
            <person name="Kolliker R."/>
            <person name="Studer B."/>
        </authorList>
    </citation>
    <scope>NUCLEOTIDE SEQUENCE</scope>
    <source>
        <strain evidence="2">02402/16</strain>
        <tissue evidence="2">Leaf</tissue>
    </source>
</reference>
<evidence type="ECO:0000256" key="1">
    <source>
        <dbReference type="SAM" id="MobiDB-lite"/>
    </source>
</evidence>
<keyword evidence="3" id="KW-1185">Reference proteome</keyword>
<dbReference type="Pfam" id="PF02992">
    <property type="entry name" value="Transposase_21"/>
    <property type="match status" value="1"/>
</dbReference>
<dbReference type="PANTHER" id="PTHR10775:SF182">
    <property type="entry name" value="TRANSPOSON, EN_SPM-LIKE, TRANSPOSASE-ASSOCIATED DOMAIN PROTEIN-RELATED"/>
    <property type="match status" value="1"/>
</dbReference>
<comment type="caution">
    <text evidence="2">The sequence shown here is derived from an EMBL/GenBank/DDBJ whole genome shotgun (WGS) entry which is preliminary data.</text>
</comment>
<evidence type="ECO:0000313" key="3">
    <source>
        <dbReference type="Proteomes" id="UP001231189"/>
    </source>
</evidence>
<gene>
    <name evidence="2" type="ORF">QYE76_058574</name>
</gene>
<dbReference type="InterPro" id="IPR021109">
    <property type="entry name" value="Peptidase_aspartic_dom_sf"/>
</dbReference>
<dbReference type="Gene3D" id="2.40.70.10">
    <property type="entry name" value="Acid Proteases"/>
    <property type="match status" value="1"/>
</dbReference>
<evidence type="ECO:0000313" key="2">
    <source>
        <dbReference type="EMBL" id="KAK1670415.1"/>
    </source>
</evidence>
<feature type="region of interest" description="Disordered" evidence="1">
    <location>
        <begin position="1"/>
        <end position="28"/>
    </location>
</feature>
<sequence length="876" mass="98165">MDPTYTNWIYHGEQPDEGNMVEDSDDEDTADDGVGICDMLQTLIKGTKVGSNAGDTSGDGIKQEPNASAKAFYELLEEGKTALYPSCEDVTKLSFIVKLYEIKCVSGMTNRACDLMLQMFTEVLPKGHCILTNLAHVRKVIREFGLDYKKIHTCVKDCVLFHNEHANAQECPVCHASRWKSSPTVDKDNSSSRKSKKPVPQKVLWYFPLIKRLQRLYMAEDMLADMKWHKEKRKDDGVMRHPADSKAWKHLDEKYSHKEFAKDARSVRLGLASDGFNPFGLMRPKSAGNNIDVYLQPLIDELLVLWHNLDVMHIKKNICDSILGTSLEMDGKSKDGMKAHLDLEDLEIRKDQHAKPAGLNFSSRNLLDSAAGGTFMSITLGAATKLLDDMMINYSEWHTERTPQGKKVNSVEETSSLSDKIDVIMSMIVNGRSNVDPNNVPLASLVAQEEHVDVNFIKSNNFNNSAYRNNFGNNYRPYPSNNGNGNGNSYNNNRSVPSGLEVMLKEFISTQTAFNKSVEEKLGKIDVLTSKVDSLAADVDLLKLKVMPNETKDIKSFATANAIQVRINDNIRMMAELHARWEREEKLAKENNVAKVWTITTTSNVDASHVAKPPTINGKIIGVGNVSTSNTKHAKLPETAETVCDKSAEIFQSIGDNDPITLDHNGFDFDNCHISEVIKFLQKLARSPNASAINLAFTKHITNALIKAREEELKLKASIPRKLEDGWEPFIKMKVNDFDCNALCDLGASISVMPKKLYDMLDLPPLKYCYLDVNLDNSIKKPLGRIDNVHITVNNNLVPVDFVVLDIECNASCPIILGRPFLQTVGAIIDMKEGNIKYQFPLKKGMEHFPRKRKKLPFDSIIRTNYDVDASSLDVT</sequence>
<dbReference type="Proteomes" id="UP001231189">
    <property type="component" value="Unassembled WGS sequence"/>
</dbReference>
<feature type="compositionally biased region" description="Acidic residues" evidence="1">
    <location>
        <begin position="15"/>
        <end position="28"/>
    </location>
</feature>
<protein>
    <submittedName>
        <fullName evidence="2">Uncharacterized protein</fullName>
    </submittedName>
</protein>
<dbReference type="AlphaFoldDB" id="A0AAD8T6Q1"/>
<organism evidence="2 3">
    <name type="scientific">Lolium multiflorum</name>
    <name type="common">Italian ryegrass</name>
    <name type="synonym">Lolium perenne subsp. multiflorum</name>
    <dbReference type="NCBI Taxonomy" id="4521"/>
    <lineage>
        <taxon>Eukaryota</taxon>
        <taxon>Viridiplantae</taxon>
        <taxon>Streptophyta</taxon>
        <taxon>Embryophyta</taxon>
        <taxon>Tracheophyta</taxon>
        <taxon>Spermatophyta</taxon>
        <taxon>Magnoliopsida</taxon>
        <taxon>Liliopsida</taxon>
        <taxon>Poales</taxon>
        <taxon>Poaceae</taxon>
        <taxon>BOP clade</taxon>
        <taxon>Pooideae</taxon>
        <taxon>Poodae</taxon>
        <taxon>Poeae</taxon>
        <taxon>Poeae Chloroplast Group 2 (Poeae type)</taxon>
        <taxon>Loliodinae</taxon>
        <taxon>Loliinae</taxon>
        <taxon>Lolium</taxon>
    </lineage>
</organism>
<name>A0AAD8T6Q1_LOLMU</name>
<dbReference type="InterPro" id="IPR004242">
    <property type="entry name" value="Transposase_21"/>
</dbReference>
<dbReference type="EMBL" id="JAUUTY010000003">
    <property type="protein sequence ID" value="KAK1670415.1"/>
    <property type="molecule type" value="Genomic_DNA"/>
</dbReference>
<dbReference type="SUPFAM" id="SSF50630">
    <property type="entry name" value="Acid proteases"/>
    <property type="match status" value="1"/>
</dbReference>
<proteinExistence type="predicted"/>
<accession>A0AAD8T6Q1</accession>
<dbReference type="CDD" id="cd00303">
    <property type="entry name" value="retropepsin_like"/>
    <property type="match status" value="1"/>
</dbReference>
<dbReference type="PANTHER" id="PTHR10775">
    <property type="entry name" value="OS08G0208400 PROTEIN"/>
    <property type="match status" value="1"/>
</dbReference>